<accession>A0A2K8KJU6</accession>
<dbReference type="OrthoDB" id="9816564at2"/>
<organism evidence="2 3">
    <name type="scientific">Reinekea forsetii</name>
    <dbReference type="NCBI Taxonomy" id="1336806"/>
    <lineage>
        <taxon>Bacteria</taxon>
        <taxon>Pseudomonadati</taxon>
        <taxon>Pseudomonadota</taxon>
        <taxon>Gammaproteobacteria</taxon>
        <taxon>Oceanospirillales</taxon>
        <taxon>Saccharospirillaceae</taxon>
        <taxon>Reinekea</taxon>
    </lineage>
</organism>
<keyword evidence="1" id="KW-0732">Signal</keyword>
<dbReference type="EMBL" id="CP011797">
    <property type="protein sequence ID" value="ATX75303.1"/>
    <property type="molecule type" value="Genomic_DNA"/>
</dbReference>
<proteinExistence type="predicted"/>
<evidence type="ECO:0000313" key="3">
    <source>
        <dbReference type="Proteomes" id="UP000229757"/>
    </source>
</evidence>
<dbReference type="RefSeq" id="WP_100255719.1">
    <property type="nucleotide sequence ID" value="NZ_CP011797.1"/>
</dbReference>
<gene>
    <name evidence="2" type="ORF">REIFOR_00126</name>
</gene>
<feature type="signal peptide" evidence="1">
    <location>
        <begin position="1"/>
        <end position="22"/>
    </location>
</feature>
<dbReference type="AlphaFoldDB" id="A0A2K8KJU6"/>
<protein>
    <recommendedName>
        <fullName evidence="4">Outer membrane protein beta-barrel domain-containing protein</fullName>
    </recommendedName>
</protein>
<reference evidence="2 3" key="1">
    <citation type="journal article" date="2017" name="Environ. Microbiol.">
        <title>Genomic and physiological analyses of 'Reinekea forsetii' reveal a versatile opportunistic lifestyle during spring algae blooms.</title>
        <authorList>
            <person name="Avci B."/>
            <person name="Hahnke R.L."/>
            <person name="Chafee M."/>
            <person name="Fischer T."/>
            <person name="Gruber-Vodicka H."/>
            <person name="Tegetmeyer H.E."/>
            <person name="Harder J."/>
            <person name="Fuchs B.M."/>
            <person name="Amann R.I."/>
            <person name="Teeling H."/>
        </authorList>
    </citation>
    <scope>NUCLEOTIDE SEQUENCE [LARGE SCALE GENOMIC DNA]</scope>
    <source>
        <strain evidence="2 3">Hel1_31_D35</strain>
    </source>
</reference>
<evidence type="ECO:0000256" key="1">
    <source>
        <dbReference type="SAM" id="SignalP"/>
    </source>
</evidence>
<feature type="chain" id="PRO_5014998243" description="Outer membrane protein beta-barrel domain-containing protein" evidence="1">
    <location>
        <begin position="23"/>
        <end position="260"/>
    </location>
</feature>
<name>A0A2K8KJU6_9GAMM</name>
<dbReference type="KEGG" id="rfo:REIFOR_00126"/>
<evidence type="ECO:0000313" key="2">
    <source>
        <dbReference type="EMBL" id="ATX75303.1"/>
    </source>
</evidence>
<dbReference type="Proteomes" id="UP000229757">
    <property type="component" value="Chromosome"/>
</dbReference>
<keyword evidence="3" id="KW-1185">Reference proteome</keyword>
<evidence type="ECO:0008006" key="4">
    <source>
        <dbReference type="Google" id="ProtNLM"/>
    </source>
</evidence>
<sequence length="260" mass="28420">MNRLRLVSLALATSLAALSANAYDDTGLNLGVGLVTSDLTADVVEKPFFPGLQTDTKQWMLLPGLSYQWQQFGLGINGINWRSLESAALQTKLSVGYPSSSMSVGGQRGWFRYGFNAALQYSDGLAGRFGTTLGPLGYERSVGFDDRTDELSEKVSLGAPIFISKKWRLTVIGTLAWLQDNKAFTQQKLDIAQPLAQGHYRGAEANIFAIYRLNDATRLLLSTTLSRPDNDLVQEVAAVQPLQLNLFALLNYRFGSSGAE</sequence>